<evidence type="ECO:0000313" key="2">
    <source>
        <dbReference type="EMBL" id="MBD3326741.1"/>
    </source>
</evidence>
<evidence type="ECO:0000259" key="1">
    <source>
        <dbReference type="Pfam" id="PF00005"/>
    </source>
</evidence>
<evidence type="ECO:0000313" key="3">
    <source>
        <dbReference type="Proteomes" id="UP000649604"/>
    </source>
</evidence>
<dbReference type="GO" id="GO:0005886">
    <property type="term" value="C:plasma membrane"/>
    <property type="evidence" value="ECO:0007669"/>
    <property type="project" value="TreeGrafter"/>
</dbReference>
<comment type="caution">
    <text evidence="2">The sequence shown here is derived from an EMBL/GenBank/DDBJ whole genome shotgun (WGS) entry which is preliminary data.</text>
</comment>
<sequence length="110" mass="12200">MVIQMERITRVYRKGAVSIVAVQDIALNINQGEFTAIMGPSGSGKSTLLHLIGCLDRPSQGTYRLDGIDVSDVDDFHLSLIRNQKIGFVFQSFNLLPQHTVLQNIEAPLF</sequence>
<dbReference type="Pfam" id="PF00005">
    <property type="entry name" value="ABC_tran"/>
    <property type="match status" value="1"/>
</dbReference>
<dbReference type="InterPro" id="IPR003439">
    <property type="entry name" value="ABC_transporter-like_ATP-bd"/>
</dbReference>
<feature type="domain" description="ABC transporter" evidence="1">
    <location>
        <begin position="23"/>
        <end position="104"/>
    </location>
</feature>
<dbReference type="EMBL" id="WJJP01000629">
    <property type="protein sequence ID" value="MBD3326741.1"/>
    <property type="molecule type" value="Genomic_DNA"/>
</dbReference>
<dbReference type="Gene3D" id="3.40.50.300">
    <property type="entry name" value="P-loop containing nucleotide triphosphate hydrolases"/>
    <property type="match status" value="1"/>
</dbReference>
<proteinExistence type="predicted"/>
<feature type="non-terminal residue" evidence="2">
    <location>
        <position position="110"/>
    </location>
</feature>
<dbReference type="PANTHER" id="PTHR24220">
    <property type="entry name" value="IMPORT ATP-BINDING PROTEIN"/>
    <property type="match status" value="1"/>
</dbReference>
<dbReference type="GO" id="GO:0022857">
    <property type="term" value="F:transmembrane transporter activity"/>
    <property type="evidence" value="ECO:0007669"/>
    <property type="project" value="TreeGrafter"/>
</dbReference>
<dbReference type="Proteomes" id="UP000649604">
    <property type="component" value="Unassembled WGS sequence"/>
</dbReference>
<dbReference type="AlphaFoldDB" id="A0A9D5JZP3"/>
<dbReference type="SUPFAM" id="SSF52540">
    <property type="entry name" value="P-loop containing nucleoside triphosphate hydrolases"/>
    <property type="match status" value="1"/>
</dbReference>
<organism evidence="2 3">
    <name type="scientific">candidate division KSB3 bacterium</name>
    <dbReference type="NCBI Taxonomy" id="2044937"/>
    <lineage>
        <taxon>Bacteria</taxon>
        <taxon>candidate division KSB3</taxon>
    </lineage>
</organism>
<name>A0A9D5JZP3_9BACT</name>
<dbReference type="GO" id="GO:0016887">
    <property type="term" value="F:ATP hydrolysis activity"/>
    <property type="evidence" value="ECO:0007669"/>
    <property type="project" value="InterPro"/>
</dbReference>
<accession>A0A9D5JZP3</accession>
<keyword evidence="2" id="KW-0067">ATP-binding</keyword>
<dbReference type="InterPro" id="IPR015854">
    <property type="entry name" value="ABC_transpr_LolD-like"/>
</dbReference>
<protein>
    <submittedName>
        <fullName evidence="2">ATP-binding cassette domain-containing protein</fullName>
    </submittedName>
</protein>
<keyword evidence="2" id="KW-0547">Nucleotide-binding</keyword>
<reference evidence="2" key="1">
    <citation type="submission" date="2019-11" db="EMBL/GenBank/DDBJ databases">
        <title>Microbial mats filling the niche in hypersaline microbial mats.</title>
        <authorList>
            <person name="Wong H.L."/>
            <person name="Macleod F.I."/>
            <person name="White R.A. III"/>
            <person name="Burns B.P."/>
        </authorList>
    </citation>
    <scope>NUCLEOTIDE SEQUENCE</scope>
    <source>
        <strain evidence="2">Rbin_158</strain>
    </source>
</reference>
<dbReference type="GO" id="GO:0005524">
    <property type="term" value="F:ATP binding"/>
    <property type="evidence" value="ECO:0007669"/>
    <property type="project" value="UniProtKB-KW"/>
</dbReference>
<dbReference type="InterPro" id="IPR027417">
    <property type="entry name" value="P-loop_NTPase"/>
</dbReference>
<dbReference type="PANTHER" id="PTHR24220:SF86">
    <property type="entry name" value="ABC TRANSPORTER ABCH.1"/>
    <property type="match status" value="1"/>
</dbReference>
<gene>
    <name evidence="2" type="ORF">GF339_19310</name>
</gene>